<dbReference type="GO" id="GO:0004190">
    <property type="term" value="F:aspartic-type endopeptidase activity"/>
    <property type="evidence" value="ECO:0007669"/>
    <property type="project" value="UniProtKB-KW"/>
</dbReference>
<evidence type="ECO:0000259" key="13">
    <source>
        <dbReference type="PROSITE" id="PS51767"/>
    </source>
</evidence>
<dbReference type="SUPFAM" id="SSF50630">
    <property type="entry name" value="Acid proteases"/>
    <property type="match status" value="1"/>
</dbReference>
<evidence type="ECO:0000256" key="5">
    <source>
        <dbReference type="ARBA" id="ARBA00023145"/>
    </source>
</evidence>
<evidence type="ECO:0000256" key="11">
    <source>
        <dbReference type="SAM" id="SignalP"/>
    </source>
</evidence>
<dbReference type="GO" id="GO:0006629">
    <property type="term" value="P:lipid metabolic process"/>
    <property type="evidence" value="ECO:0007669"/>
    <property type="project" value="InterPro"/>
</dbReference>
<feature type="active site" evidence="8">
    <location>
        <position position="297"/>
    </location>
</feature>
<evidence type="ECO:0000256" key="4">
    <source>
        <dbReference type="ARBA" id="ARBA00022801"/>
    </source>
</evidence>
<dbReference type="Pfam" id="PF00026">
    <property type="entry name" value="Asp"/>
    <property type="match status" value="1"/>
</dbReference>
<feature type="chain" id="PRO_5026874996" description="Peptidase A1 domain-containing protein" evidence="11">
    <location>
        <begin position="23"/>
        <end position="513"/>
    </location>
</feature>
<dbReference type="InterPro" id="IPR008139">
    <property type="entry name" value="SaposinB_dom"/>
</dbReference>
<dbReference type="PROSITE" id="PS51767">
    <property type="entry name" value="PEPTIDASE_A1"/>
    <property type="match status" value="1"/>
</dbReference>
<keyword evidence="6 9" id="KW-1015">Disulfide bond</keyword>
<evidence type="ECO:0000259" key="12">
    <source>
        <dbReference type="PROSITE" id="PS50015"/>
    </source>
</evidence>
<evidence type="ECO:0000256" key="1">
    <source>
        <dbReference type="ARBA" id="ARBA00007447"/>
    </source>
</evidence>
<name>A0A6N2N9T1_SALVM</name>
<dbReference type="InterPro" id="IPR007856">
    <property type="entry name" value="SapB_1"/>
</dbReference>
<keyword evidence="4 10" id="KW-0378">Hydrolase</keyword>
<evidence type="ECO:0008006" key="15">
    <source>
        <dbReference type="Google" id="ProtNLM"/>
    </source>
</evidence>
<dbReference type="Pfam" id="PF05184">
    <property type="entry name" value="SapB_1"/>
    <property type="match status" value="1"/>
</dbReference>
<dbReference type="InterPro" id="IPR008138">
    <property type="entry name" value="SapB_2"/>
</dbReference>
<evidence type="ECO:0000256" key="8">
    <source>
        <dbReference type="PIRSR" id="PIRSR601461-1"/>
    </source>
</evidence>
<dbReference type="PANTHER" id="PTHR47966">
    <property type="entry name" value="BETA-SITE APP-CLEAVING ENZYME, ISOFORM A-RELATED"/>
    <property type="match status" value="1"/>
</dbReference>
<keyword evidence="2 10" id="KW-0645">Protease</keyword>
<reference evidence="14" key="1">
    <citation type="submission" date="2019-03" db="EMBL/GenBank/DDBJ databases">
        <authorList>
            <person name="Mank J."/>
            <person name="Almeida P."/>
        </authorList>
    </citation>
    <scope>NUCLEOTIDE SEQUENCE</scope>
    <source>
        <strain evidence="14">78183</strain>
    </source>
</reference>
<proteinExistence type="inferred from homology"/>
<keyword evidence="3 10" id="KW-0064">Aspartyl protease</keyword>
<feature type="domain" description="Saposin B-type" evidence="12">
    <location>
        <begin position="322"/>
        <end position="362"/>
    </location>
</feature>
<gene>
    <name evidence="14" type="ORF">SVIM_LOCUS429682</name>
</gene>
<dbReference type="PANTHER" id="PTHR47966:SF20">
    <property type="entry name" value="ASPARTIC PROTEINASE-LIKE"/>
    <property type="match status" value="1"/>
</dbReference>
<feature type="signal peptide" evidence="11">
    <location>
        <begin position="1"/>
        <end position="22"/>
    </location>
</feature>
<evidence type="ECO:0000256" key="7">
    <source>
        <dbReference type="ARBA" id="ARBA00023180"/>
    </source>
</evidence>
<keyword evidence="11" id="KW-0732">Signal</keyword>
<evidence type="ECO:0000256" key="9">
    <source>
        <dbReference type="PIRSR" id="PIRSR601461-2"/>
    </source>
</evidence>
<evidence type="ECO:0000256" key="2">
    <source>
        <dbReference type="ARBA" id="ARBA00022670"/>
    </source>
</evidence>
<comment type="similarity">
    <text evidence="1 10">Belongs to the peptidase A1 family.</text>
</comment>
<dbReference type="InterPro" id="IPR001461">
    <property type="entry name" value="Aspartic_peptidase_A1"/>
</dbReference>
<dbReference type="FunFam" id="2.40.70.10:FF:000044">
    <property type="entry name" value="Lysosomal aspartic protease"/>
    <property type="match status" value="1"/>
</dbReference>
<keyword evidence="5" id="KW-0865">Zymogen</keyword>
<feature type="active site" evidence="8">
    <location>
        <position position="92"/>
    </location>
</feature>
<dbReference type="FunFam" id="2.40.70.10:FF:000115">
    <property type="entry name" value="Lysosomal aspartic protease"/>
    <property type="match status" value="1"/>
</dbReference>
<dbReference type="FunFam" id="2.40.70.10:FF:000008">
    <property type="entry name" value="Cathepsin D"/>
    <property type="match status" value="1"/>
</dbReference>
<dbReference type="PROSITE" id="PS50015">
    <property type="entry name" value="SAP_B"/>
    <property type="match status" value="2"/>
</dbReference>
<evidence type="ECO:0000256" key="6">
    <source>
        <dbReference type="ARBA" id="ARBA00023157"/>
    </source>
</evidence>
<keyword evidence="7" id="KW-0325">Glycoprotein</keyword>
<dbReference type="EMBL" id="CAADRP010001996">
    <property type="protein sequence ID" value="VFU58723.1"/>
    <property type="molecule type" value="Genomic_DNA"/>
</dbReference>
<protein>
    <recommendedName>
        <fullName evidence="15">Peptidase A1 domain-containing protein</fullName>
    </recommendedName>
</protein>
<evidence type="ECO:0000256" key="3">
    <source>
        <dbReference type="ARBA" id="ARBA00022750"/>
    </source>
</evidence>
<sequence>MELIRFLLIAICMGDWLGGSLPSDGLARVGLKKRNLDLNSIHAARITRPKTTSFAEVASNAEIVYLKNYLDTQYYGEIGIGSPPQIFTVVFDTGSSNLWVPSSKCLLSITCYFHSKFNARLSRTYTKIGIPCKIQYGSGFVSGFLSQDHVKVGDDIIIDQEFAEVTREGLLALLGVQFDGILGLAFQDIAVAKATPVWYSSRLLASSILNYRKQKVYNMAEQGHVSQKVFSLWLNRDPSSELGGEIVFGGLDWRHFKGDHTFVPVTGRGYWQIQVGDIFIANNPTGLCAGGCNAIVDSGTSFLAGPTRIVAQINHAIGARGIVSLECKEVVSKYWNSIWDSIISGLRPEIICVDVGLCLYNNNTVIETVVDGEAADRLSVDEGGALCTFCEMIVFWIQVQLKEKRSKEKIFHYVDELCERFPNPLGKSFINCDEITAMPSVSFIIGNRSFPLSPEQYIVRVEESYATICLSGFAALDMPPPQGPLWILGDVFLGAYHTVFDFGNHRIGFAEAA</sequence>
<dbReference type="InterPro" id="IPR011001">
    <property type="entry name" value="Saposin-like"/>
</dbReference>
<feature type="domain" description="Peptidase A1" evidence="13">
    <location>
        <begin position="74"/>
        <end position="510"/>
    </location>
</feature>
<dbReference type="InterPro" id="IPR021109">
    <property type="entry name" value="Peptidase_aspartic_dom_sf"/>
</dbReference>
<organism evidence="14">
    <name type="scientific">Salix viminalis</name>
    <name type="common">Common osier</name>
    <name type="synonym">Basket willow</name>
    <dbReference type="NCBI Taxonomy" id="40686"/>
    <lineage>
        <taxon>Eukaryota</taxon>
        <taxon>Viridiplantae</taxon>
        <taxon>Streptophyta</taxon>
        <taxon>Embryophyta</taxon>
        <taxon>Tracheophyta</taxon>
        <taxon>Spermatophyta</taxon>
        <taxon>Magnoliopsida</taxon>
        <taxon>eudicotyledons</taxon>
        <taxon>Gunneridae</taxon>
        <taxon>Pentapetalae</taxon>
        <taxon>rosids</taxon>
        <taxon>fabids</taxon>
        <taxon>Malpighiales</taxon>
        <taxon>Salicaceae</taxon>
        <taxon>Saliceae</taxon>
        <taxon>Salix</taxon>
    </lineage>
</organism>
<dbReference type="SUPFAM" id="SSF47862">
    <property type="entry name" value="Saposin"/>
    <property type="match status" value="1"/>
</dbReference>
<dbReference type="Gene3D" id="2.40.70.10">
    <property type="entry name" value="Acid Proteases"/>
    <property type="match status" value="2"/>
</dbReference>
<dbReference type="Pfam" id="PF03489">
    <property type="entry name" value="SapB_2"/>
    <property type="match status" value="1"/>
</dbReference>
<dbReference type="PRINTS" id="PR00792">
    <property type="entry name" value="PEPSIN"/>
</dbReference>
<dbReference type="AlphaFoldDB" id="A0A6N2N9T1"/>
<evidence type="ECO:0000256" key="10">
    <source>
        <dbReference type="RuleBase" id="RU000454"/>
    </source>
</evidence>
<feature type="domain" description="Saposin B-type" evidence="12">
    <location>
        <begin position="383"/>
        <end position="424"/>
    </location>
</feature>
<dbReference type="InterPro" id="IPR033121">
    <property type="entry name" value="PEPTIDASE_A1"/>
</dbReference>
<accession>A0A6N2N9T1</accession>
<dbReference type="GO" id="GO:0006508">
    <property type="term" value="P:proteolysis"/>
    <property type="evidence" value="ECO:0007669"/>
    <property type="project" value="UniProtKB-KW"/>
</dbReference>
<dbReference type="InterPro" id="IPR001969">
    <property type="entry name" value="Aspartic_peptidase_AS"/>
</dbReference>
<feature type="disulfide bond" evidence="9">
    <location>
        <begin position="105"/>
        <end position="111"/>
    </location>
</feature>
<dbReference type="Gene3D" id="1.10.225.10">
    <property type="entry name" value="Saposin-like"/>
    <property type="match status" value="1"/>
</dbReference>
<dbReference type="PROSITE" id="PS00141">
    <property type="entry name" value="ASP_PROTEASE"/>
    <property type="match status" value="2"/>
</dbReference>
<evidence type="ECO:0000313" key="14">
    <source>
        <dbReference type="EMBL" id="VFU58723.1"/>
    </source>
</evidence>